<evidence type="ECO:0000313" key="4">
    <source>
        <dbReference type="EMBL" id="HJD35019.1"/>
    </source>
</evidence>
<organism evidence="4 5">
    <name type="scientific">Candidatus Mediterraneibacter tabaqchaliae</name>
    <dbReference type="NCBI Taxonomy" id="2838689"/>
    <lineage>
        <taxon>Bacteria</taxon>
        <taxon>Bacillati</taxon>
        <taxon>Bacillota</taxon>
        <taxon>Clostridia</taxon>
        <taxon>Lachnospirales</taxon>
        <taxon>Lachnospiraceae</taxon>
        <taxon>Mediterraneibacter</taxon>
    </lineage>
</organism>
<proteinExistence type="predicted"/>
<dbReference type="GO" id="GO:0005737">
    <property type="term" value="C:cytoplasm"/>
    <property type="evidence" value="ECO:0007669"/>
    <property type="project" value="TreeGrafter"/>
</dbReference>
<feature type="domain" description="Transglutaminase-like" evidence="3">
    <location>
        <begin position="615"/>
        <end position="672"/>
    </location>
</feature>
<reference evidence="4" key="1">
    <citation type="journal article" date="2021" name="PeerJ">
        <title>Extensive microbial diversity within the chicken gut microbiome revealed by metagenomics and culture.</title>
        <authorList>
            <person name="Gilroy R."/>
            <person name="Ravi A."/>
            <person name="Getino M."/>
            <person name="Pursley I."/>
            <person name="Horton D.L."/>
            <person name="Alikhan N.F."/>
            <person name="Baker D."/>
            <person name="Gharbi K."/>
            <person name="Hall N."/>
            <person name="Watson M."/>
            <person name="Adriaenssens E.M."/>
            <person name="Foster-Nyarko E."/>
            <person name="Jarju S."/>
            <person name="Secka A."/>
            <person name="Antonio M."/>
            <person name="Oren A."/>
            <person name="Chaudhuri R.R."/>
            <person name="La Ragione R."/>
            <person name="Hildebrand F."/>
            <person name="Pallen M.J."/>
        </authorList>
    </citation>
    <scope>NUCLEOTIDE SEQUENCE</scope>
    <source>
        <strain evidence="4">ChiGjej3B3-11674</strain>
    </source>
</reference>
<feature type="compositionally biased region" description="Acidic residues" evidence="1">
    <location>
        <begin position="440"/>
        <end position="456"/>
    </location>
</feature>
<reference evidence="4" key="2">
    <citation type="submission" date="2021-04" db="EMBL/GenBank/DDBJ databases">
        <authorList>
            <person name="Gilroy R."/>
        </authorList>
    </citation>
    <scope>NUCLEOTIDE SEQUENCE</scope>
    <source>
        <strain evidence="4">ChiGjej3B3-11674</strain>
    </source>
</reference>
<evidence type="ECO:0000256" key="1">
    <source>
        <dbReference type="SAM" id="MobiDB-lite"/>
    </source>
</evidence>
<dbReference type="SUPFAM" id="SSF54001">
    <property type="entry name" value="Cysteine proteinases"/>
    <property type="match status" value="1"/>
</dbReference>
<evidence type="ECO:0000313" key="5">
    <source>
        <dbReference type="Proteomes" id="UP000823897"/>
    </source>
</evidence>
<keyword evidence="2" id="KW-0732">Signal</keyword>
<dbReference type="Proteomes" id="UP000823897">
    <property type="component" value="Unassembled WGS sequence"/>
</dbReference>
<dbReference type="PANTHER" id="PTHR46333:SF2">
    <property type="entry name" value="CYTOKINESIS PROTEIN 3"/>
    <property type="match status" value="1"/>
</dbReference>
<accession>A0A9D2R680</accession>
<evidence type="ECO:0000256" key="2">
    <source>
        <dbReference type="SAM" id="SignalP"/>
    </source>
</evidence>
<dbReference type="PROSITE" id="PS51257">
    <property type="entry name" value="PROKAR_LIPOPROTEIN"/>
    <property type="match status" value="1"/>
</dbReference>
<gene>
    <name evidence="4" type="ORF">H9911_10850</name>
</gene>
<dbReference type="InterPro" id="IPR052557">
    <property type="entry name" value="CAP/Cytokinesis_protein"/>
</dbReference>
<dbReference type="AlphaFoldDB" id="A0A9D2R680"/>
<dbReference type="SMART" id="SM00460">
    <property type="entry name" value="TGc"/>
    <property type="match status" value="1"/>
</dbReference>
<protein>
    <submittedName>
        <fullName evidence="4">Transglutaminase domain-containing protein</fullName>
    </submittedName>
</protein>
<dbReference type="PANTHER" id="PTHR46333">
    <property type="entry name" value="CYTOKINESIS PROTEIN 3"/>
    <property type="match status" value="1"/>
</dbReference>
<feature type="region of interest" description="Disordered" evidence="1">
    <location>
        <begin position="428"/>
        <end position="464"/>
    </location>
</feature>
<sequence>MGKRHRSMGLSVLLGGALLLTACSSGMAGAESGGPLMESSKLAESIRQKYDEKYEYTEPLRNVARDEKLELQMGFDIKGGQFTEYTQIVNVYKDAELTQPVGSHFEWDEETQVLSVTPPRWNAAGISSIDLDESEPGYSPTTAALFEKGELKDWGNLPRYYMVQYVDTETGEALDKPKVTVFTVDHEVKTAPRVALTINEEGKPVFHWQKVKGAERYYIMSLTYSEESGFSGNGFVRGSTEETEWIPDSTAQFITYAVSEADRSEPYNIEKYGEGTEAVPRDTEYDTYYCVIAASEEGTSAISNVFDVKDIARKVPFMEEVKMSLSQEGSNYVEQVADMPSYKWVTMCDGTLVQKLIEYDFDAADPTTETWGEYENEDMSDLRLVEVDIVKVPYVIEGTDFIGAVVVENYDPDTLEEDLEMVRERQEELRSRGGAVTPELLDETEADADGDGEETGDSGAEGFSDDYEVTANSALSEYLAVNMMNGNQLISLEDFPESADTSYLLDAWEEAVYQNPMVLGVRSASILKDGSMLAVEYDTEPEEIRQKQQEISSEVKKVIKEIITEDMSELEKELAINQYLCDTAEYDMEALENAEANDFAEVDGEFNDAFTPYGVLINKTGVCSSYAGAFKLLAEEAGLECIVVTGYLEGDLPHAWNKVKIDGTWNIVDATNNDNELLFNALLNLPDHAADKVLVEDERYVLDSMTGNYRAETDEKEYYRINGRFYTQDQIIQPLADDLAQEGTAVLRTDYTLSDDEFASIQRKVVSQSGIKRLEGYYWMGVICLTDEDSNN</sequence>
<dbReference type="InterPro" id="IPR038765">
    <property type="entry name" value="Papain-like_cys_pep_sf"/>
</dbReference>
<comment type="caution">
    <text evidence="4">The sequence shown here is derived from an EMBL/GenBank/DDBJ whole genome shotgun (WGS) entry which is preliminary data.</text>
</comment>
<dbReference type="Pfam" id="PF01841">
    <property type="entry name" value="Transglut_core"/>
    <property type="match status" value="1"/>
</dbReference>
<dbReference type="InterPro" id="IPR002931">
    <property type="entry name" value="Transglutaminase-like"/>
</dbReference>
<dbReference type="Gene3D" id="3.10.620.30">
    <property type="match status" value="1"/>
</dbReference>
<dbReference type="EMBL" id="DWUV01000207">
    <property type="protein sequence ID" value="HJD35019.1"/>
    <property type="molecule type" value="Genomic_DNA"/>
</dbReference>
<name>A0A9D2R680_9FIRM</name>
<feature type="chain" id="PRO_5039171394" evidence="2">
    <location>
        <begin position="29"/>
        <end position="792"/>
    </location>
</feature>
<feature type="signal peptide" evidence="2">
    <location>
        <begin position="1"/>
        <end position="28"/>
    </location>
</feature>
<evidence type="ECO:0000259" key="3">
    <source>
        <dbReference type="SMART" id="SM00460"/>
    </source>
</evidence>